<evidence type="ECO:0000313" key="7">
    <source>
        <dbReference type="Proteomes" id="UP000750711"/>
    </source>
</evidence>
<dbReference type="PROSITE" id="PS50088">
    <property type="entry name" value="ANK_REPEAT"/>
    <property type="match status" value="4"/>
</dbReference>
<dbReference type="InterPro" id="IPR002110">
    <property type="entry name" value="Ankyrin_rpt"/>
</dbReference>
<evidence type="ECO:0000256" key="1">
    <source>
        <dbReference type="ARBA" id="ARBA00022737"/>
    </source>
</evidence>
<sequence>MRCCRGWVGFVDALLIQFGLSSVLLVSSSQLKPADPPSRSGPYRDLEVEEYSTPFQEHTVHLGANRGWGGRDSQGRTRLHRAVQGRSRELVEQLLAEGADVNAGDCTGSRPLHCAASGAFADAVGLLVGSGANVGAKDHNGWTPLHIAAVTKSEGSDNLRTMDNLLKAGLEPCASDLLGNTPLHLVLIHAISADWVQLCLVEKLLDYGADVNLRNAAGMTPFHIALDHLGPQIPLVLITMFLHHGADVGLKDRKGTPPFQAFLERCKSFRYGHPFLKEEINSVVKTFLAYGANPDAKSQTGDSLLCWLLRCGDCLRGNLELVLLLCERANVNFRGTGGNYPLHEVTTCSIKHGPNCVNVLQCLLNRGADPNAVNDSEVSPLLALFSGKGKRLETLEMTKALLENGADPMLRDSSGRLAVYEAARFYEGEVQQDIVRELLSAASNPGELLNGCSSPMGNEELWWQLFDVALLSSRAGYPGVGLAILRNKGWLLPAVTDRAAIHAAAQTVVAEIGLRDFAFDEGGDHSNGDLVPLGDSTTYTDDLVCDFASLFRYCKQQGIQVDRRFHYLMDRFD</sequence>
<evidence type="ECO:0000256" key="2">
    <source>
        <dbReference type="ARBA" id="ARBA00023043"/>
    </source>
</evidence>
<feature type="chain" id="PRO_5040354602" evidence="5">
    <location>
        <begin position="22"/>
        <end position="573"/>
    </location>
</feature>
<gene>
    <name evidence="6" type="ORF">GP486_005575</name>
</gene>
<evidence type="ECO:0000313" key="6">
    <source>
        <dbReference type="EMBL" id="KAH0556567.1"/>
    </source>
</evidence>
<organism evidence="6 7">
    <name type="scientific">Trichoglossum hirsutum</name>
    <dbReference type="NCBI Taxonomy" id="265104"/>
    <lineage>
        <taxon>Eukaryota</taxon>
        <taxon>Fungi</taxon>
        <taxon>Dikarya</taxon>
        <taxon>Ascomycota</taxon>
        <taxon>Pezizomycotina</taxon>
        <taxon>Geoglossomycetes</taxon>
        <taxon>Geoglossales</taxon>
        <taxon>Geoglossaceae</taxon>
        <taxon>Trichoglossum</taxon>
    </lineage>
</organism>
<feature type="signal peptide" evidence="5">
    <location>
        <begin position="1"/>
        <end position="21"/>
    </location>
</feature>
<protein>
    <submittedName>
        <fullName evidence="6">Uncharacterized protein</fullName>
    </submittedName>
</protein>
<comment type="caution">
    <text evidence="6">The sequence shown here is derived from an EMBL/GenBank/DDBJ whole genome shotgun (WGS) entry which is preliminary data.</text>
</comment>
<evidence type="ECO:0000256" key="4">
    <source>
        <dbReference type="SAM" id="MobiDB-lite"/>
    </source>
</evidence>
<dbReference type="InterPro" id="IPR036770">
    <property type="entry name" value="Ankyrin_rpt-contain_sf"/>
</dbReference>
<feature type="repeat" description="ANK" evidence="3">
    <location>
        <begin position="178"/>
        <end position="216"/>
    </location>
</feature>
<evidence type="ECO:0000256" key="5">
    <source>
        <dbReference type="SAM" id="SignalP"/>
    </source>
</evidence>
<dbReference type="Pfam" id="PF12796">
    <property type="entry name" value="Ank_2"/>
    <property type="match status" value="1"/>
</dbReference>
<dbReference type="PANTHER" id="PTHR24126">
    <property type="entry name" value="ANKYRIN REPEAT, PH AND SEC7 DOMAIN CONTAINING PROTEIN SECG-RELATED"/>
    <property type="match status" value="1"/>
</dbReference>
<dbReference type="EMBL" id="JAGHQM010001067">
    <property type="protein sequence ID" value="KAH0556567.1"/>
    <property type="molecule type" value="Genomic_DNA"/>
</dbReference>
<keyword evidence="1" id="KW-0677">Repeat</keyword>
<reference evidence="6" key="1">
    <citation type="submission" date="2021-03" db="EMBL/GenBank/DDBJ databases">
        <title>Comparative genomics and phylogenomic investigation of the class Geoglossomycetes provide insights into ecological specialization and systematics.</title>
        <authorList>
            <person name="Melie T."/>
            <person name="Pirro S."/>
            <person name="Miller A.N."/>
            <person name="Quandt A."/>
        </authorList>
    </citation>
    <scope>NUCLEOTIDE SEQUENCE</scope>
    <source>
        <strain evidence="6">CAQ_001_2017</strain>
    </source>
</reference>
<dbReference type="Proteomes" id="UP000750711">
    <property type="component" value="Unassembled WGS sequence"/>
</dbReference>
<feature type="region of interest" description="Disordered" evidence="4">
    <location>
        <begin position="63"/>
        <end position="82"/>
    </location>
</feature>
<dbReference type="Pfam" id="PF00023">
    <property type="entry name" value="Ank"/>
    <property type="match status" value="2"/>
</dbReference>
<name>A0A9P8L8Y2_9PEZI</name>
<evidence type="ECO:0000256" key="3">
    <source>
        <dbReference type="PROSITE-ProRule" id="PRU00023"/>
    </source>
</evidence>
<dbReference type="PANTHER" id="PTHR24126:SF14">
    <property type="entry name" value="ANK_REP_REGION DOMAIN-CONTAINING PROTEIN"/>
    <property type="match status" value="1"/>
</dbReference>
<feature type="repeat" description="ANK" evidence="3">
    <location>
        <begin position="74"/>
        <end position="106"/>
    </location>
</feature>
<dbReference type="SUPFAM" id="SSF48403">
    <property type="entry name" value="Ankyrin repeat"/>
    <property type="match status" value="1"/>
</dbReference>
<feature type="repeat" description="ANK" evidence="3">
    <location>
        <begin position="217"/>
        <end position="253"/>
    </location>
</feature>
<keyword evidence="5" id="KW-0732">Signal</keyword>
<dbReference type="PROSITE" id="PS50297">
    <property type="entry name" value="ANK_REP_REGION"/>
    <property type="match status" value="3"/>
</dbReference>
<dbReference type="AlphaFoldDB" id="A0A9P8L8Y2"/>
<feature type="repeat" description="ANK" evidence="3">
    <location>
        <begin position="107"/>
        <end position="139"/>
    </location>
</feature>
<proteinExistence type="predicted"/>
<dbReference type="Gene3D" id="1.25.40.20">
    <property type="entry name" value="Ankyrin repeat-containing domain"/>
    <property type="match status" value="3"/>
</dbReference>
<keyword evidence="2 3" id="KW-0040">ANK repeat</keyword>
<dbReference type="PRINTS" id="PR01415">
    <property type="entry name" value="ANKYRIN"/>
</dbReference>
<keyword evidence="7" id="KW-1185">Reference proteome</keyword>
<accession>A0A9P8L8Y2</accession>
<dbReference type="SMART" id="SM00248">
    <property type="entry name" value="ANK"/>
    <property type="match status" value="9"/>
</dbReference>